<reference evidence="2" key="1">
    <citation type="journal article" date="2014" name="Front. Microbiol.">
        <title>High frequency of phylogenetically diverse reductive dehalogenase-homologous genes in deep subseafloor sedimentary metagenomes.</title>
        <authorList>
            <person name="Kawai M."/>
            <person name="Futagami T."/>
            <person name="Toyoda A."/>
            <person name="Takaki Y."/>
            <person name="Nishi S."/>
            <person name="Hori S."/>
            <person name="Arai W."/>
            <person name="Tsubouchi T."/>
            <person name="Morono Y."/>
            <person name="Uchiyama I."/>
            <person name="Ito T."/>
            <person name="Fujiyama A."/>
            <person name="Inagaki F."/>
            <person name="Takami H."/>
        </authorList>
    </citation>
    <scope>NUCLEOTIDE SEQUENCE</scope>
    <source>
        <strain evidence="2">Expedition CK06-06</strain>
    </source>
</reference>
<accession>X0TTM5</accession>
<evidence type="ECO:0000256" key="1">
    <source>
        <dbReference type="SAM" id="MobiDB-lite"/>
    </source>
</evidence>
<protein>
    <submittedName>
        <fullName evidence="2">Uncharacterized protein</fullName>
    </submittedName>
</protein>
<name>X0TTM5_9ZZZZ</name>
<feature type="region of interest" description="Disordered" evidence="1">
    <location>
        <begin position="116"/>
        <end position="135"/>
    </location>
</feature>
<dbReference type="EMBL" id="BARS01008483">
    <property type="protein sequence ID" value="GAF79460.1"/>
    <property type="molecule type" value="Genomic_DNA"/>
</dbReference>
<feature type="compositionally biased region" description="Low complexity" evidence="1">
    <location>
        <begin position="125"/>
        <end position="135"/>
    </location>
</feature>
<dbReference type="Pfam" id="PF05137">
    <property type="entry name" value="PilN"/>
    <property type="match status" value="1"/>
</dbReference>
<dbReference type="InterPro" id="IPR007813">
    <property type="entry name" value="PilN"/>
</dbReference>
<comment type="caution">
    <text evidence="2">The sequence shown here is derived from an EMBL/GenBank/DDBJ whole genome shotgun (WGS) entry which is preliminary data.</text>
</comment>
<organism evidence="2">
    <name type="scientific">marine sediment metagenome</name>
    <dbReference type="NCBI Taxonomy" id="412755"/>
    <lineage>
        <taxon>unclassified sequences</taxon>
        <taxon>metagenomes</taxon>
        <taxon>ecological metagenomes</taxon>
    </lineage>
</organism>
<sequence>GLNSPLALTAGVAVATSWLVLRATDQAVDRLTRQFAAAQTRRSELDRQLILATKIRNDLAGRGRALSALRQAHPLPAHLLALTRQAPDGVVFTELRGQPAGDSRQPVQFRAKTARLPPANTPNQEAAAPAESIAATSERPPPLVVQMSGYAVDHDELMRLISALQRLPLWEQVVLLSATREPNDNGEVLAFRLECLQLASGPPSPSHRRDAGATPERPAGPVGRAGGHP</sequence>
<dbReference type="AlphaFoldDB" id="X0TTM5"/>
<gene>
    <name evidence="2" type="ORF">S01H1_16166</name>
</gene>
<proteinExistence type="predicted"/>
<feature type="region of interest" description="Disordered" evidence="1">
    <location>
        <begin position="199"/>
        <end position="229"/>
    </location>
</feature>
<feature type="non-terminal residue" evidence="2">
    <location>
        <position position="1"/>
    </location>
</feature>
<evidence type="ECO:0000313" key="2">
    <source>
        <dbReference type="EMBL" id="GAF79460.1"/>
    </source>
</evidence>